<dbReference type="AlphaFoldDB" id="L0F2N6"/>
<organism evidence="6 7">
    <name type="scientific">Desulfitobacterium dichloroeliminans (strain LMG P-21439 / DCA1)</name>
    <dbReference type="NCBI Taxonomy" id="871963"/>
    <lineage>
        <taxon>Bacteria</taxon>
        <taxon>Bacillati</taxon>
        <taxon>Bacillota</taxon>
        <taxon>Clostridia</taxon>
        <taxon>Eubacteriales</taxon>
        <taxon>Desulfitobacteriaceae</taxon>
        <taxon>Desulfitobacterium</taxon>
    </lineage>
</organism>
<feature type="coiled-coil region" evidence="4">
    <location>
        <begin position="642"/>
        <end position="688"/>
    </location>
</feature>
<feature type="coiled-coil region" evidence="4">
    <location>
        <begin position="447"/>
        <end position="474"/>
    </location>
</feature>
<feature type="coiled-coil region" evidence="4">
    <location>
        <begin position="513"/>
        <end position="568"/>
    </location>
</feature>
<comment type="subunit">
    <text evidence="2">Heterodimer of SbcC and SbcD.</text>
</comment>
<reference evidence="7" key="1">
    <citation type="submission" date="2012-02" db="EMBL/GenBank/DDBJ databases">
        <title>Complete sequence of Desulfitobacterium dichloroeliminans LMG P-21439.</title>
        <authorList>
            <person name="Lucas S."/>
            <person name="Han J."/>
            <person name="Lapidus A."/>
            <person name="Cheng J.-F."/>
            <person name="Goodwin L."/>
            <person name="Pitluck S."/>
            <person name="Peters L."/>
            <person name="Ovchinnikova G."/>
            <person name="Teshima H."/>
            <person name="Detter J.C."/>
            <person name="Han C."/>
            <person name="Tapia R."/>
            <person name="Land M."/>
            <person name="Hauser L."/>
            <person name="Kyrpides N."/>
            <person name="Ivanova N."/>
            <person name="Pagani I."/>
            <person name="Kruse T."/>
            <person name="de Vos W.M."/>
            <person name="Boon N."/>
            <person name="Smidt H."/>
            <person name="Woyke T."/>
        </authorList>
    </citation>
    <scope>NUCLEOTIDE SEQUENCE [LARGE SCALE GENOMIC DNA]</scope>
    <source>
        <strain evidence="7">LMG P-21439 / DCA1</strain>
    </source>
</reference>
<dbReference type="KEGG" id="ddl:Desdi_0556"/>
<dbReference type="Pfam" id="PF13476">
    <property type="entry name" value="AAA_23"/>
    <property type="match status" value="1"/>
</dbReference>
<dbReference type="STRING" id="871963.Desdi_0556"/>
<name>L0F2N6_DESDL</name>
<dbReference type="OrthoDB" id="9795626at2"/>
<evidence type="ECO:0000313" key="6">
    <source>
        <dbReference type="EMBL" id="AGA68089.1"/>
    </source>
</evidence>
<comment type="similarity">
    <text evidence="1">Belongs to the SMC family. SbcC subfamily.</text>
</comment>
<feature type="coiled-coil region" evidence="4">
    <location>
        <begin position="189"/>
        <end position="285"/>
    </location>
</feature>
<feature type="coiled-coil region" evidence="4">
    <location>
        <begin position="351"/>
        <end position="416"/>
    </location>
</feature>
<evidence type="ECO:0000256" key="3">
    <source>
        <dbReference type="ARBA" id="ARBA00013368"/>
    </source>
</evidence>
<dbReference type="HOGENOM" id="CLU_004785_1_2_9"/>
<evidence type="ECO:0000313" key="7">
    <source>
        <dbReference type="Proteomes" id="UP000010797"/>
    </source>
</evidence>
<feature type="domain" description="Rad50/SbcC-type AAA" evidence="5">
    <location>
        <begin position="5"/>
        <end position="256"/>
    </location>
</feature>
<proteinExistence type="inferred from homology"/>
<sequence>MKPIRLKIRGLNSFTDLQEVDFLRLTDKGFFGIFGPTGSGKSTILDGITLALYGAVARGSSNYMNTNSDGLNVSYEFQISEKETRRYRVDREFRRDSKTGHVRSKSAKIVHITDEGEVVLEEQATKVTEQCEMILGLQLEDFTRTVVLPQGKFSEFLKLEGKERREMLERLFNLQRYGDDLSIRLAGRIRQEKDKAQNLAGELKTYEEYSAELLQERKNELSDLAEKLVLSQAESQKAEEDYAKGKQLWNLQSELEQHILQKADLEKRENEIKENENKAEQGERALRVRPYLDHYEETLSAIATTQKQVDDLQKIVTDLAQSQKQGADRLEKARFQKDQELPLLRLRQQSVAEAIEEKKKLNTLLQEKSALQVSLDGIAKEGVDKRKKAEEITAKAEALNADILAKEKKAEDLTLDQEYKKKINDAIVVLNTYNHAKKQVNDESQVIERIKATIQVAQTRAEELAVQLATKDEEVENHNLALQNLISASPGDQDTLMALQDKVNQINDKWSKHTEYTSAIAKAQETIAKEEQELQKSKLENETLGLEVGRLESEIKTIENENRAHILREALRDGEACPVCGAKEHFLEALQFPSGMDSAINRGIDGGTLIGRELGQLSALLHEKQAAQQLSSNRVATRQESIRIQESTCKEYQEKLEGLGEEYKAYNLEEIQKQFEQLKEKITLFHTQKGDLEQKTILLKEEQNAIKMKLNTESTITGENKAQLESRQQNLSPIQVKYEEAHAELMKYQAELGVEDFQSKQDDMIQKDKQKASLELELKQVREQLKGAQEQREALNNELAELREVFKEKQATLAEKENSIQEKETGIKAKVGGVEDLAAYQQEISDSIIKIDREYLEAEEMKKLFDQRYNESHTHYRSVENSLCDLAQRMKKNQEALAKVLREEKFQDSDEVKGYLIERAEIERLKTQVREYRELLTKLAGTIETLKAKMDGQSLSAEQWQVLQTGKDEKNSLLKGLEESKIKLESSITLIKAKYAEKTKLLKDQEKLDYQLGLLNDLEKLFKGKRFVEYVAAHQLKYVSIEADKKLKEITGGNYGLEVDENGKFIIRDYKNGGAQRDASTLSGGETFLASLALALALSAQIQLKGTAPLELFFLDEGFGTLDDNLLEVVMDTLERIHHDKLSIGIISHVESIKNRVPVKLIVTPAKAGLGGSKVAIEVS</sequence>
<dbReference type="Pfam" id="PF13558">
    <property type="entry name" value="SbcC_Walker_B"/>
    <property type="match status" value="1"/>
</dbReference>
<evidence type="ECO:0000256" key="1">
    <source>
        <dbReference type="ARBA" id="ARBA00006930"/>
    </source>
</evidence>
<dbReference type="InterPro" id="IPR038729">
    <property type="entry name" value="Rad50/SbcC_AAA"/>
</dbReference>
<dbReference type="EMBL" id="CP003344">
    <property type="protein sequence ID" value="AGA68089.1"/>
    <property type="molecule type" value="Genomic_DNA"/>
</dbReference>
<gene>
    <name evidence="6" type="ordered locus">Desdi_0556</name>
</gene>
<dbReference type="PANTHER" id="PTHR32114">
    <property type="entry name" value="ABC TRANSPORTER ABCH.3"/>
    <property type="match status" value="1"/>
</dbReference>
<evidence type="ECO:0000256" key="2">
    <source>
        <dbReference type="ARBA" id="ARBA00011322"/>
    </source>
</evidence>
<dbReference type="GO" id="GO:0016887">
    <property type="term" value="F:ATP hydrolysis activity"/>
    <property type="evidence" value="ECO:0007669"/>
    <property type="project" value="InterPro"/>
</dbReference>
<evidence type="ECO:0000259" key="5">
    <source>
        <dbReference type="Pfam" id="PF13476"/>
    </source>
</evidence>
<dbReference type="SUPFAM" id="SSF52540">
    <property type="entry name" value="P-loop containing nucleoside triphosphate hydrolases"/>
    <property type="match status" value="1"/>
</dbReference>
<evidence type="ECO:0000256" key="4">
    <source>
        <dbReference type="SAM" id="Coils"/>
    </source>
</evidence>
<keyword evidence="7" id="KW-1185">Reference proteome</keyword>
<accession>L0F2N6</accession>
<dbReference type="Proteomes" id="UP000010797">
    <property type="component" value="Chromosome"/>
</dbReference>
<dbReference type="eggNOG" id="COG0419">
    <property type="taxonomic scope" value="Bacteria"/>
</dbReference>
<protein>
    <recommendedName>
        <fullName evidence="3">Nuclease SbcCD subunit C</fullName>
    </recommendedName>
</protein>
<dbReference type="GO" id="GO:0006302">
    <property type="term" value="P:double-strand break repair"/>
    <property type="evidence" value="ECO:0007669"/>
    <property type="project" value="InterPro"/>
</dbReference>
<dbReference type="RefSeq" id="WP_015261093.1">
    <property type="nucleotide sequence ID" value="NC_019903.1"/>
</dbReference>
<dbReference type="Gene3D" id="3.40.50.300">
    <property type="entry name" value="P-loop containing nucleotide triphosphate hydrolases"/>
    <property type="match status" value="2"/>
</dbReference>
<feature type="coiled-coil region" evidence="4">
    <location>
        <begin position="884"/>
        <end position="949"/>
    </location>
</feature>
<dbReference type="InterPro" id="IPR027417">
    <property type="entry name" value="P-loop_NTPase"/>
</dbReference>
<feature type="coiled-coil region" evidence="4">
    <location>
        <begin position="764"/>
        <end position="819"/>
    </location>
</feature>
<dbReference type="PANTHER" id="PTHR32114:SF2">
    <property type="entry name" value="ABC TRANSPORTER ABCH.3"/>
    <property type="match status" value="1"/>
</dbReference>
<keyword evidence="4" id="KW-0175">Coiled coil</keyword>